<keyword evidence="1" id="KW-1133">Transmembrane helix</keyword>
<dbReference type="Proteomes" id="UP000233469">
    <property type="component" value="Unassembled WGS sequence"/>
</dbReference>
<keyword evidence="1" id="KW-0812">Transmembrane</keyword>
<organism evidence="2 3">
    <name type="scientific">Rhizophagus irregularis</name>
    <dbReference type="NCBI Taxonomy" id="588596"/>
    <lineage>
        <taxon>Eukaryota</taxon>
        <taxon>Fungi</taxon>
        <taxon>Fungi incertae sedis</taxon>
        <taxon>Mucoromycota</taxon>
        <taxon>Glomeromycotina</taxon>
        <taxon>Glomeromycetes</taxon>
        <taxon>Glomerales</taxon>
        <taxon>Glomeraceae</taxon>
        <taxon>Rhizophagus</taxon>
    </lineage>
</organism>
<keyword evidence="1" id="KW-0472">Membrane</keyword>
<dbReference type="AlphaFoldDB" id="A0A2N1MRP7"/>
<evidence type="ECO:0000313" key="3">
    <source>
        <dbReference type="Proteomes" id="UP000233469"/>
    </source>
</evidence>
<comment type="caution">
    <text evidence="2">The sequence shown here is derived from an EMBL/GenBank/DDBJ whole genome shotgun (WGS) entry which is preliminary data.</text>
</comment>
<evidence type="ECO:0000256" key="1">
    <source>
        <dbReference type="SAM" id="Phobius"/>
    </source>
</evidence>
<accession>A0A2N1MRP7</accession>
<reference evidence="2 3" key="2">
    <citation type="submission" date="2017-10" db="EMBL/GenBank/DDBJ databases">
        <title>Extensive intraspecific genome diversity in a model arbuscular mycorrhizal fungus.</title>
        <authorList>
            <person name="Chen E.C.H."/>
            <person name="Morin E."/>
            <person name="Baudet D."/>
            <person name="Noel J."/>
            <person name="Ndikumana S."/>
            <person name="Charron P."/>
            <person name="St-Onge C."/>
            <person name="Giorgi J."/>
            <person name="Grigoriev I.V."/>
            <person name="Roux C."/>
            <person name="Martin F.M."/>
            <person name="Corradi N."/>
        </authorList>
    </citation>
    <scope>NUCLEOTIDE SEQUENCE [LARGE SCALE GENOMIC DNA]</scope>
    <source>
        <strain evidence="2 3">C2</strain>
    </source>
</reference>
<proteinExistence type="predicted"/>
<feature type="transmembrane region" description="Helical" evidence="1">
    <location>
        <begin position="42"/>
        <end position="61"/>
    </location>
</feature>
<gene>
    <name evidence="2" type="ORF">RhiirC2_106816</name>
</gene>
<evidence type="ECO:0000313" key="2">
    <source>
        <dbReference type="EMBL" id="PKK64321.1"/>
    </source>
</evidence>
<dbReference type="EMBL" id="LLXL01001466">
    <property type="protein sequence ID" value="PKK64321.1"/>
    <property type="molecule type" value="Genomic_DNA"/>
</dbReference>
<name>A0A2N1MRP7_9GLOM</name>
<protein>
    <submittedName>
        <fullName evidence="2">Uncharacterized protein</fullName>
    </submittedName>
</protein>
<sequence length="63" mass="7642">MTFAGSILYWLNAKVEKYQKCKTCFLSFHTTVQSNWRKSGHVIFRTCFFICRVIAFFYWNLFI</sequence>
<reference evidence="2 3" key="1">
    <citation type="submission" date="2016-04" db="EMBL/GenBank/DDBJ databases">
        <title>Genome analyses suggest a sexual origin of heterokaryosis in a supposedly ancient asexual fungus.</title>
        <authorList>
            <person name="Ropars J."/>
            <person name="Sedzielewska K."/>
            <person name="Noel J."/>
            <person name="Charron P."/>
            <person name="Farinelli L."/>
            <person name="Marton T."/>
            <person name="Kruger M."/>
            <person name="Pelin A."/>
            <person name="Brachmann A."/>
            <person name="Corradi N."/>
        </authorList>
    </citation>
    <scope>NUCLEOTIDE SEQUENCE [LARGE SCALE GENOMIC DNA]</scope>
    <source>
        <strain evidence="2 3">C2</strain>
    </source>
</reference>